<dbReference type="AlphaFoldDB" id="A0A0V7ZYB4"/>
<evidence type="ECO:0000313" key="4">
    <source>
        <dbReference type="EMBL" id="KST69345.1"/>
    </source>
</evidence>
<dbReference type="EMBL" id="LMTZ01000027">
    <property type="protein sequence ID" value="KST69307.1"/>
    <property type="molecule type" value="Genomic_DNA"/>
</dbReference>
<proteinExistence type="predicted"/>
<name>A0A0V7ZYB4_9CYAN</name>
<dbReference type="EMBL" id="LMTZ01000026">
    <property type="protein sequence ID" value="KST69345.1"/>
    <property type="molecule type" value="Genomic_DNA"/>
</dbReference>
<keyword evidence="2" id="KW-0732">Signal</keyword>
<organism evidence="4 5">
    <name type="scientific">Mastigocoleus testarum BC008</name>
    <dbReference type="NCBI Taxonomy" id="371196"/>
    <lineage>
        <taxon>Bacteria</taxon>
        <taxon>Bacillati</taxon>
        <taxon>Cyanobacteriota</taxon>
        <taxon>Cyanophyceae</taxon>
        <taxon>Nostocales</taxon>
        <taxon>Hapalosiphonaceae</taxon>
        <taxon>Mastigocoleus</taxon>
    </lineage>
</organism>
<evidence type="ECO:0000256" key="2">
    <source>
        <dbReference type="SAM" id="SignalP"/>
    </source>
</evidence>
<feature type="chain" id="PRO_5007439225" evidence="2">
    <location>
        <begin position="25"/>
        <end position="116"/>
    </location>
</feature>
<keyword evidence="5" id="KW-1185">Reference proteome</keyword>
<feature type="compositionally biased region" description="Polar residues" evidence="1">
    <location>
        <begin position="24"/>
        <end position="40"/>
    </location>
</feature>
<dbReference type="RefSeq" id="WP_058183340.1">
    <property type="nucleotide sequence ID" value="NZ_LMTZ01000026.1"/>
</dbReference>
<feature type="region of interest" description="Disordered" evidence="1">
    <location>
        <begin position="24"/>
        <end position="45"/>
    </location>
</feature>
<dbReference type="Proteomes" id="UP000053372">
    <property type="component" value="Unassembled WGS sequence"/>
</dbReference>
<evidence type="ECO:0000313" key="3">
    <source>
        <dbReference type="EMBL" id="KST69307.1"/>
    </source>
</evidence>
<evidence type="ECO:0000256" key="1">
    <source>
        <dbReference type="SAM" id="MobiDB-lite"/>
    </source>
</evidence>
<dbReference type="Pfam" id="PF06411">
    <property type="entry name" value="HdeA"/>
    <property type="match status" value="1"/>
</dbReference>
<sequence>MKRFIWILLFGVIAFGNLSIPAQAQSSPNTNKLAQSSPNANEDDSVDLKALTCRQLLLTDGEERSNLMIFMHGFMSGKKNNLTIDAPALTKVTDKIVNSCIDSPNSKLLGVFEKNR</sequence>
<dbReference type="InterPro" id="IPR010486">
    <property type="entry name" value="HNS-dep_expression_A/B"/>
</dbReference>
<comment type="caution">
    <text evidence="4">The sequence shown here is derived from an EMBL/GenBank/DDBJ whole genome shotgun (WGS) entry which is preliminary data.</text>
</comment>
<reference evidence="4 5" key="1">
    <citation type="journal article" date="2015" name="Genome Announc.">
        <title>Draft Genome of the Euendolithic (true boring) Cyanobacterium Mastigocoleus testarum strain BC008.</title>
        <authorList>
            <person name="Guida B.S."/>
            <person name="Garcia-Pichel F."/>
        </authorList>
    </citation>
    <scope>NUCLEOTIDE SEQUENCE [LARGE SCALE GENOMIC DNA]</scope>
    <source>
        <strain evidence="4 5">BC008</strain>
    </source>
</reference>
<feature type="signal peptide" evidence="2">
    <location>
        <begin position="1"/>
        <end position="24"/>
    </location>
</feature>
<gene>
    <name evidence="3" type="ORF">BC008_03720</name>
    <name evidence="4" type="ORF">BC008_03920</name>
</gene>
<dbReference type="OrthoDB" id="428467at2"/>
<evidence type="ECO:0000313" key="5">
    <source>
        <dbReference type="Proteomes" id="UP000053372"/>
    </source>
</evidence>
<protein>
    <submittedName>
        <fullName evidence="4">Uncharacterized protein</fullName>
    </submittedName>
</protein>
<accession>A0A0V7ZYB4</accession>